<feature type="active site" evidence="5 6">
    <location>
        <position position="383"/>
    </location>
</feature>
<dbReference type="Pfam" id="PF00648">
    <property type="entry name" value="Peptidase_C2"/>
    <property type="match status" value="1"/>
</dbReference>
<dbReference type="GO" id="GO:0005737">
    <property type="term" value="C:cytoplasm"/>
    <property type="evidence" value="ECO:0007669"/>
    <property type="project" value="TreeGrafter"/>
</dbReference>
<evidence type="ECO:0000256" key="7">
    <source>
        <dbReference type="SAM" id="MobiDB-lite"/>
    </source>
</evidence>
<dbReference type="PROSITE" id="PS00139">
    <property type="entry name" value="THIOL_PROTEASE_CYS"/>
    <property type="match status" value="1"/>
</dbReference>
<dbReference type="Gene3D" id="3.90.70.10">
    <property type="entry name" value="Cysteine proteinases"/>
    <property type="match status" value="1"/>
</dbReference>
<dbReference type="InterPro" id="IPR022684">
    <property type="entry name" value="Calpain_cysteine_protease"/>
</dbReference>
<dbReference type="AlphaFoldDB" id="A0A915KDW4"/>
<feature type="domain" description="Calpain catalytic" evidence="8">
    <location>
        <begin position="97"/>
        <end position="396"/>
    </location>
</feature>
<feature type="active site" evidence="5 6">
    <location>
        <position position="153"/>
    </location>
</feature>
<dbReference type="PRINTS" id="PR00704">
    <property type="entry name" value="CALPAIN"/>
</dbReference>
<name>A0A915KDW4_ROMCU</name>
<evidence type="ECO:0000256" key="2">
    <source>
        <dbReference type="ARBA" id="ARBA00022670"/>
    </source>
</evidence>
<dbReference type="InterPro" id="IPR000169">
    <property type="entry name" value="Pept_cys_AS"/>
</dbReference>
<feature type="active site" evidence="5 6">
    <location>
        <position position="346"/>
    </location>
</feature>
<evidence type="ECO:0000313" key="9">
    <source>
        <dbReference type="Proteomes" id="UP000887565"/>
    </source>
</evidence>
<dbReference type="SUPFAM" id="SSF54001">
    <property type="entry name" value="Cysteine proteinases"/>
    <property type="match status" value="1"/>
</dbReference>
<proteinExistence type="inferred from homology"/>
<keyword evidence="3 6" id="KW-0378">Hydrolase</keyword>
<organism evidence="9 10">
    <name type="scientific">Romanomermis culicivorax</name>
    <name type="common">Nematode worm</name>
    <dbReference type="NCBI Taxonomy" id="13658"/>
    <lineage>
        <taxon>Eukaryota</taxon>
        <taxon>Metazoa</taxon>
        <taxon>Ecdysozoa</taxon>
        <taxon>Nematoda</taxon>
        <taxon>Enoplea</taxon>
        <taxon>Dorylaimia</taxon>
        <taxon>Mermithida</taxon>
        <taxon>Mermithoidea</taxon>
        <taxon>Mermithidae</taxon>
        <taxon>Romanomermis</taxon>
    </lineage>
</organism>
<dbReference type="GO" id="GO:0006508">
    <property type="term" value="P:proteolysis"/>
    <property type="evidence" value="ECO:0007669"/>
    <property type="project" value="UniProtKB-KW"/>
</dbReference>
<comment type="similarity">
    <text evidence="1">Belongs to the peptidase C2 family.</text>
</comment>
<dbReference type="CDD" id="cd00044">
    <property type="entry name" value="CysPc"/>
    <property type="match status" value="1"/>
</dbReference>
<feature type="compositionally biased region" description="Basic and acidic residues" evidence="7">
    <location>
        <begin position="45"/>
        <end position="57"/>
    </location>
</feature>
<evidence type="ECO:0000256" key="5">
    <source>
        <dbReference type="PIRSR" id="PIRSR622684-1"/>
    </source>
</evidence>
<evidence type="ECO:0000313" key="10">
    <source>
        <dbReference type="WBParaSite" id="nRc.2.0.1.t36983-RA"/>
    </source>
</evidence>
<dbReference type="SMART" id="SM00230">
    <property type="entry name" value="CysPc"/>
    <property type="match status" value="1"/>
</dbReference>
<keyword evidence="9" id="KW-1185">Reference proteome</keyword>
<dbReference type="InterPro" id="IPR001300">
    <property type="entry name" value="Peptidase_C2_calpain_cat"/>
</dbReference>
<sequence>MPGHPSYRVATFVDPEARLAAVGGSAKSAPPEGKRKEKRKKREGNRKGEKEKMEERRRKIRCNNISPSHIQERMAPELFRNQNYKLLKKELIKDGRLFTDVEFPPSNSSIYFEQSALGENVEWKRPGDLVKNPRLFVEGISYNDVTQGILGNCWFVAACAALTRHKTLWSKVIPEALEQEWDKNKPERYCGIFHFCFWRFGHWVDVVIDDLLPTRNGELIFARSTTLNEFWSALLEKAFAKLNGSYESLAGGTLTEAFVDITGGVPETIALKSNHYVENQTARSELFQYLKEACDLKALIAAAIVIGDGDREENPGIPGISFGDGDPAKTSEEVEQQLDCGLVKGHSYAISAIKRLALDANHTSLMSQLFSRPEKIMMVRLQNPWGEKEWNGPWSD</sequence>
<protein>
    <submittedName>
        <fullName evidence="10">Calpain catalytic domain-containing protein</fullName>
    </submittedName>
</protein>
<evidence type="ECO:0000256" key="4">
    <source>
        <dbReference type="ARBA" id="ARBA00022807"/>
    </source>
</evidence>
<evidence type="ECO:0000256" key="6">
    <source>
        <dbReference type="PROSITE-ProRule" id="PRU00239"/>
    </source>
</evidence>
<evidence type="ECO:0000259" key="8">
    <source>
        <dbReference type="PROSITE" id="PS50203"/>
    </source>
</evidence>
<dbReference type="PANTHER" id="PTHR10183">
    <property type="entry name" value="CALPAIN"/>
    <property type="match status" value="1"/>
</dbReference>
<dbReference type="Proteomes" id="UP000887565">
    <property type="component" value="Unplaced"/>
</dbReference>
<keyword evidence="4 6" id="KW-0788">Thiol protease</keyword>
<dbReference type="PANTHER" id="PTHR10183:SF379">
    <property type="entry name" value="CALPAIN-5"/>
    <property type="match status" value="1"/>
</dbReference>
<dbReference type="WBParaSite" id="nRc.2.0.1.t36983-RA">
    <property type="protein sequence ID" value="nRc.2.0.1.t36983-RA"/>
    <property type="gene ID" value="nRc.2.0.1.g36983"/>
</dbReference>
<dbReference type="GO" id="GO:0004198">
    <property type="term" value="F:calcium-dependent cysteine-type endopeptidase activity"/>
    <property type="evidence" value="ECO:0007669"/>
    <property type="project" value="InterPro"/>
</dbReference>
<evidence type="ECO:0000256" key="1">
    <source>
        <dbReference type="ARBA" id="ARBA00007623"/>
    </source>
</evidence>
<feature type="region of interest" description="Disordered" evidence="7">
    <location>
        <begin position="19"/>
        <end position="58"/>
    </location>
</feature>
<dbReference type="OMA" id="TRWENIT"/>
<dbReference type="InterPro" id="IPR038765">
    <property type="entry name" value="Papain-like_cys_pep_sf"/>
</dbReference>
<accession>A0A915KDW4</accession>
<keyword evidence="2 6" id="KW-0645">Protease</keyword>
<reference evidence="10" key="1">
    <citation type="submission" date="2022-11" db="UniProtKB">
        <authorList>
            <consortium name="WormBaseParasite"/>
        </authorList>
    </citation>
    <scope>IDENTIFICATION</scope>
</reference>
<dbReference type="PROSITE" id="PS50203">
    <property type="entry name" value="CALPAIN_CAT"/>
    <property type="match status" value="1"/>
</dbReference>
<evidence type="ECO:0000256" key="3">
    <source>
        <dbReference type="ARBA" id="ARBA00022801"/>
    </source>
</evidence>